<dbReference type="Gene3D" id="3.40.50.1820">
    <property type="entry name" value="alpha/beta hydrolase"/>
    <property type="match status" value="1"/>
</dbReference>
<gene>
    <name evidence="3" type="ORF">ACFQ0E_18255</name>
</gene>
<dbReference type="RefSeq" id="WP_386826310.1">
    <property type="nucleotide sequence ID" value="NZ_JBHTIF010000006.1"/>
</dbReference>
<feature type="region of interest" description="Disordered" evidence="1">
    <location>
        <begin position="456"/>
        <end position="489"/>
    </location>
</feature>
<protein>
    <submittedName>
        <fullName evidence="3">XVIPCD domain-containing protein</fullName>
    </submittedName>
</protein>
<dbReference type="EMBL" id="JBHTIF010000006">
    <property type="protein sequence ID" value="MFD0727540.1"/>
    <property type="molecule type" value="Genomic_DNA"/>
</dbReference>
<reference evidence="4" key="1">
    <citation type="journal article" date="2019" name="Int. J. Syst. Evol. Microbiol.">
        <title>The Global Catalogue of Microorganisms (GCM) 10K type strain sequencing project: providing services to taxonomists for standard genome sequencing and annotation.</title>
        <authorList>
            <consortium name="The Broad Institute Genomics Platform"/>
            <consortium name="The Broad Institute Genome Sequencing Center for Infectious Disease"/>
            <person name="Wu L."/>
            <person name="Ma J."/>
        </authorList>
    </citation>
    <scope>NUCLEOTIDE SEQUENCE [LARGE SCALE GENOMIC DNA]</scope>
    <source>
        <strain evidence="4">CCUG 55585</strain>
    </source>
</reference>
<dbReference type="Pfam" id="PF20410">
    <property type="entry name" value="X-Tfes_XVIPCD"/>
    <property type="match status" value="1"/>
</dbReference>
<dbReference type="InterPro" id="IPR029058">
    <property type="entry name" value="AB_hydrolase_fold"/>
</dbReference>
<evidence type="ECO:0000259" key="2">
    <source>
        <dbReference type="Pfam" id="PF20410"/>
    </source>
</evidence>
<evidence type="ECO:0000256" key="1">
    <source>
        <dbReference type="SAM" id="MobiDB-lite"/>
    </source>
</evidence>
<dbReference type="Pfam" id="PF26363">
    <property type="entry name" value="Phospholipase-like"/>
    <property type="match status" value="1"/>
</dbReference>
<dbReference type="InterPro" id="IPR046519">
    <property type="entry name" value="X-Tfes_XVIPCD"/>
</dbReference>
<name>A0ABW2YGH3_9GAMM</name>
<evidence type="ECO:0000313" key="4">
    <source>
        <dbReference type="Proteomes" id="UP001597110"/>
    </source>
</evidence>
<organism evidence="3 4">
    <name type="scientific">Lysobacter brunescens</name>
    <dbReference type="NCBI Taxonomy" id="262323"/>
    <lineage>
        <taxon>Bacteria</taxon>
        <taxon>Pseudomonadati</taxon>
        <taxon>Pseudomonadota</taxon>
        <taxon>Gammaproteobacteria</taxon>
        <taxon>Lysobacterales</taxon>
        <taxon>Lysobacteraceae</taxon>
        <taxon>Lysobacter</taxon>
    </lineage>
</organism>
<keyword evidence="4" id="KW-1185">Reference proteome</keyword>
<dbReference type="SUPFAM" id="SSF53474">
    <property type="entry name" value="alpha/beta-Hydrolases"/>
    <property type="match status" value="1"/>
</dbReference>
<accession>A0ABW2YGH3</accession>
<evidence type="ECO:0000313" key="3">
    <source>
        <dbReference type="EMBL" id="MFD0727540.1"/>
    </source>
</evidence>
<sequence>MEYFRNLVRAHVPRPQPEPPPQVPAQTMAELAKDVYRAPGETPSSTGFRRLGEEELREKGIDPQAMHTKSGMQAELYANDSGQHVLSFRGTVNPSVRVETRPFDGPSGLDIESDMLGMLRGHEYALKVDDVRQSGQDWVTNLKQGLGIESQQHKDAVALGNLCNEAIGRDQLMVTGHSKGGGQAQLVSAMFGNHGMTFNSAGLHDETLRGFQLDPERVRERAPQLMTSVVTRGEILDSVQGREFNTGEWMKSVLRGSSLGEYGEPQEVIDQLGIDGMTTRVPTAMGKRHELTPQEGLGSVKLHTMDGGVLPYVSQLQGLSVGPVQQQASSHAFGHMPMGLGMFRSPLFDDTLLHGRFAQAFRDLAPRDPLLSDERHPMHGMYTQALTQVRDHLPGDRDSERIAGALTVAAQSRGLERIDALVPADNGNTLFAVQGRVPDPAARVSEAVDVGVARQTTLEDSSRRSAELHALQPQERVQDEVQQVHARHH</sequence>
<feature type="domain" description="X-Tfes XVIPCD" evidence="2">
    <location>
        <begin position="373"/>
        <end position="465"/>
    </location>
</feature>
<comment type="caution">
    <text evidence="3">The sequence shown here is derived from an EMBL/GenBank/DDBJ whole genome shotgun (WGS) entry which is preliminary data.</text>
</comment>
<proteinExistence type="predicted"/>
<dbReference type="Proteomes" id="UP001597110">
    <property type="component" value="Unassembled WGS sequence"/>
</dbReference>